<protein>
    <submittedName>
        <fullName evidence="1">Uncharacterized protein</fullName>
    </submittedName>
</protein>
<name>A0A2L0D361_9STRE</name>
<reference evidence="1 2" key="1">
    <citation type="submission" date="2017-12" db="EMBL/GenBank/DDBJ databases">
        <authorList>
            <person name="Hurst M.R.H."/>
        </authorList>
    </citation>
    <scope>NUCLEOTIDE SEQUENCE [LARGE SCALE GENOMIC DNA]</scope>
    <source>
        <strain evidence="1 2">TH11417</strain>
    </source>
</reference>
<dbReference type="RefSeq" id="WP_104967580.1">
    <property type="nucleotide sequence ID" value="NZ_CP025536.1"/>
</dbReference>
<gene>
    <name evidence="1" type="ORF">C0J00_03480</name>
</gene>
<accession>A0A2L0D361</accession>
<dbReference type="GeneID" id="98392972"/>
<evidence type="ECO:0000313" key="2">
    <source>
        <dbReference type="Proteomes" id="UP000238956"/>
    </source>
</evidence>
<evidence type="ECO:0000313" key="1">
    <source>
        <dbReference type="EMBL" id="AUW96245.1"/>
    </source>
</evidence>
<dbReference type="AlphaFoldDB" id="A0A2L0D361"/>
<organism evidence="1 2">
    <name type="scientific">Streptococcus pluranimalium</name>
    <dbReference type="NCBI Taxonomy" id="82348"/>
    <lineage>
        <taxon>Bacteria</taxon>
        <taxon>Bacillati</taxon>
        <taxon>Bacillota</taxon>
        <taxon>Bacilli</taxon>
        <taxon>Lactobacillales</taxon>
        <taxon>Streptococcaceae</taxon>
        <taxon>Streptococcus</taxon>
    </lineage>
</organism>
<dbReference type="KEGG" id="splr:C0J00_03480"/>
<sequence length="104" mass="12137">MKKFLQELVVFLLNQKSLTKSLKISGDFSAVDYYCQSGFEMDFPTFQELVYDYIKIGYKSFEEVGARVALVTCQLDEEITINYLEDERLTIDLPYLGRLVVDKR</sequence>
<keyword evidence="2" id="KW-1185">Reference proteome</keyword>
<reference evidence="1 2" key="2">
    <citation type="submission" date="2018-02" db="EMBL/GenBank/DDBJ databases">
        <title>Whole genome sequencing analysis of Streptococcus pluranimalium isolated from cattle infected mastitis in China.</title>
        <authorList>
            <person name="Zhang J.-R."/>
            <person name="Hu G.-Z."/>
        </authorList>
    </citation>
    <scope>NUCLEOTIDE SEQUENCE [LARGE SCALE GENOMIC DNA]</scope>
    <source>
        <strain evidence="1 2">TH11417</strain>
    </source>
</reference>
<proteinExistence type="predicted"/>
<dbReference type="EMBL" id="CP025536">
    <property type="protein sequence ID" value="AUW96245.1"/>
    <property type="molecule type" value="Genomic_DNA"/>
</dbReference>
<dbReference type="Proteomes" id="UP000238956">
    <property type="component" value="Chromosome"/>
</dbReference>